<dbReference type="InParanoid" id="A0A1Z5R5W0"/>
<evidence type="ECO:0000313" key="1">
    <source>
        <dbReference type="EMBL" id="OQU79152.1"/>
    </source>
</evidence>
<reference evidence="1 2" key="1">
    <citation type="journal article" date="2009" name="Nature">
        <title>The Sorghum bicolor genome and the diversification of grasses.</title>
        <authorList>
            <person name="Paterson A.H."/>
            <person name="Bowers J.E."/>
            <person name="Bruggmann R."/>
            <person name="Dubchak I."/>
            <person name="Grimwood J."/>
            <person name="Gundlach H."/>
            <person name="Haberer G."/>
            <person name="Hellsten U."/>
            <person name="Mitros T."/>
            <person name="Poliakov A."/>
            <person name="Schmutz J."/>
            <person name="Spannagl M."/>
            <person name="Tang H."/>
            <person name="Wang X."/>
            <person name="Wicker T."/>
            <person name="Bharti A.K."/>
            <person name="Chapman J."/>
            <person name="Feltus F.A."/>
            <person name="Gowik U."/>
            <person name="Grigoriev I.V."/>
            <person name="Lyons E."/>
            <person name="Maher C.A."/>
            <person name="Martis M."/>
            <person name="Narechania A."/>
            <person name="Otillar R.P."/>
            <person name="Penning B.W."/>
            <person name="Salamov A.A."/>
            <person name="Wang Y."/>
            <person name="Zhang L."/>
            <person name="Carpita N.C."/>
            <person name="Freeling M."/>
            <person name="Gingle A.R."/>
            <person name="Hash C.T."/>
            <person name="Keller B."/>
            <person name="Klein P."/>
            <person name="Kresovich S."/>
            <person name="McCann M.C."/>
            <person name="Ming R."/>
            <person name="Peterson D.G."/>
            <person name="Mehboob-ur-Rahman"/>
            <person name="Ware D."/>
            <person name="Westhoff P."/>
            <person name="Mayer K.F."/>
            <person name="Messing J."/>
            <person name="Rokhsar D.S."/>
        </authorList>
    </citation>
    <scope>NUCLEOTIDE SEQUENCE [LARGE SCALE GENOMIC DNA]</scope>
    <source>
        <strain evidence="2">cv. BTx623</strain>
    </source>
</reference>
<gene>
    <name evidence="1" type="ORF">SORBI_3008G101400</name>
</gene>
<evidence type="ECO:0000313" key="2">
    <source>
        <dbReference type="Proteomes" id="UP000000768"/>
    </source>
</evidence>
<organism evidence="1 2">
    <name type="scientific">Sorghum bicolor</name>
    <name type="common">Sorghum</name>
    <name type="synonym">Sorghum vulgare</name>
    <dbReference type="NCBI Taxonomy" id="4558"/>
    <lineage>
        <taxon>Eukaryota</taxon>
        <taxon>Viridiplantae</taxon>
        <taxon>Streptophyta</taxon>
        <taxon>Embryophyta</taxon>
        <taxon>Tracheophyta</taxon>
        <taxon>Spermatophyta</taxon>
        <taxon>Magnoliopsida</taxon>
        <taxon>Liliopsida</taxon>
        <taxon>Poales</taxon>
        <taxon>Poaceae</taxon>
        <taxon>PACMAD clade</taxon>
        <taxon>Panicoideae</taxon>
        <taxon>Andropogonodae</taxon>
        <taxon>Andropogoneae</taxon>
        <taxon>Sorghinae</taxon>
        <taxon>Sorghum</taxon>
    </lineage>
</organism>
<dbReference type="Proteomes" id="UP000000768">
    <property type="component" value="Chromosome 8"/>
</dbReference>
<proteinExistence type="predicted"/>
<feature type="non-terminal residue" evidence="1">
    <location>
        <position position="1"/>
    </location>
</feature>
<protein>
    <submittedName>
        <fullName evidence="1">Uncharacterized protein</fullName>
    </submittedName>
</protein>
<dbReference type="Gramene" id="OQU79152">
    <property type="protein sequence ID" value="OQU79152"/>
    <property type="gene ID" value="SORBI_3008G101400"/>
</dbReference>
<reference evidence="2" key="2">
    <citation type="journal article" date="2018" name="Plant J.">
        <title>The Sorghum bicolor reference genome: improved assembly, gene annotations, a transcriptome atlas, and signatures of genome organization.</title>
        <authorList>
            <person name="McCormick R.F."/>
            <person name="Truong S.K."/>
            <person name="Sreedasyam A."/>
            <person name="Jenkins J."/>
            <person name="Shu S."/>
            <person name="Sims D."/>
            <person name="Kennedy M."/>
            <person name="Amirebrahimi M."/>
            <person name="Weers B.D."/>
            <person name="McKinley B."/>
            <person name="Mattison A."/>
            <person name="Morishige D.T."/>
            <person name="Grimwood J."/>
            <person name="Schmutz J."/>
            <person name="Mullet J.E."/>
        </authorList>
    </citation>
    <scope>NUCLEOTIDE SEQUENCE [LARGE SCALE GENOMIC DNA]</scope>
    <source>
        <strain evidence="2">cv. BTx623</strain>
    </source>
</reference>
<sequence>HRIPFRFNLPVVSATEGMASSFSFLLFSPTEIVASLHCYDITPSPNLYVNHVENLRSGFVAKVLQLFLVNILGYACGLPLISPGCGLISAFALLREVAADLQEGQCLSPVDLVSGPHAPRPPPCG</sequence>
<accession>A0A1Z5R5W0</accession>
<name>A0A1Z5R5W0_SORBI</name>
<keyword evidence="2" id="KW-1185">Reference proteome</keyword>
<dbReference type="AlphaFoldDB" id="A0A1Z5R5W0"/>
<dbReference type="EMBL" id="CM000767">
    <property type="protein sequence ID" value="OQU79152.1"/>
    <property type="molecule type" value="Genomic_DNA"/>
</dbReference>